<dbReference type="GeneID" id="8249542"/>
<dbReference type="Pfam" id="PF12697">
    <property type="entry name" value="Abhydrolase_6"/>
    <property type="match status" value="1"/>
</dbReference>
<organism evidence="3 4">
    <name type="scientific">Micromonas commoda (strain RCC299 / NOUM17 / CCMP2709)</name>
    <name type="common">Picoplanktonic green alga</name>
    <dbReference type="NCBI Taxonomy" id="296587"/>
    <lineage>
        <taxon>Eukaryota</taxon>
        <taxon>Viridiplantae</taxon>
        <taxon>Chlorophyta</taxon>
        <taxon>Mamiellophyceae</taxon>
        <taxon>Mamiellales</taxon>
        <taxon>Mamiellaceae</taxon>
        <taxon>Micromonas</taxon>
    </lineage>
</organism>
<accession>C1EII9</accession>
<protein>
    <recommendedName>
        <fullName evidence="2">AB hydrolase-1 domain-containing protein</fullName>
    </recommendedName>
</protein>
<dbReference type="EMBL" id="CP001333">
    <property type="protein sequence ID" value="ACO67688.1"/>
    <property type="molecule type" value="Genomic_DNA"/>
</dbReference>
<dbReference type="AlphaFoldDB" id="C1EII9"/>
<proteinExistence type="inferred from homology"/>
<dbReference type="GO" id="GO:0006654">
    <property type="term" value="P:phosphatidic acid biosynthetic process"/>
    <property type="evidence" value="ECO:0007669"/>
    <property type="project" value="TreeGrafter"/>
</dbReference>
<evidence type="ECO:0000259" key="2">
    <source>
        <dbReference type="Pfam" id="PF12697"/>
    </source>
</evidence>
<dbReference type="PANTHER" id="PTHR42886">
    <property type="entry name" value="RE40534P-RELATED"/>
    <property type="match status" value="1"/>
</dbReference>
<dbReference type="OrthoDB" id="7457040at2759"/>
<feature type="domain" description="AB hydrolase-1" evidence="2">
    <location>
        <begin position="90"/>
        <end position="373"/>
    </location>
</feature>
<dbReference type="RefSeq" id="XP_002506430.1">
    <property type="nucleotide sequence ID" value="XM_002506384.1"/>
</dbReference>
<dbReference type="KEGG" id="mis:MICPUN_64593"/>
<evidence type="ECO:0000256" key="1">
    <source>
        <dbReference type="ARBA" id="ARBA00038097"/>
    </source>
</evidence>
<dbReference type="InterPro" id="IPR029058">
    <property type="entry name" value="AB_hydrolase_fold"/>
</dbReference>
<dbReference type="Gene3D" id="3.40.50.1820">
    <property type="entry name" value="alpha/beta hydrolase"/>
    <property type="match status" value="1"/>
</dbReference>
<dbReference type="eggNOG" id="KOG4409">
    <property type="taxonomic scope" value="Eukaryota"/>
</dbReference>
<keyword evidence="4" id="KW-1185">Reference proteome</keyword>
<dbReference type="InterPro" id="IPR000073">
    <property type="entry name" value="AB_hydrolase_1"/>
</dbReference>
<dbReference type="STRING" id="296587.C1EII9"/>
<dbReference type="Proteomes" id="UP000002009">
    <property type="component" value="Chromosome 15"/>
</dbReference>
<dbReference type="PANTHER" id="PTHR42886:SF29">
    <property type="entry name" value="PUMMELIG, ISOFORM A"/>
    <property type="match status" value="1"/>
</dbReference>
<comment type="similarity">
    <text evidence="1">Belongs to the peptidase S33 family. ABHD4/ABHD5 subfamily.</text>
</comment>
<dbReference type="GO" id="GO:0042171">
    <property type="term" value="F:lysophosphatidic acid acyltransferase activity"/>
    <property type="evidence" value="ECO:0007669"/>
    <property type="project" value="TreeGrafter"/>
</dbReference>
<dbReference type="InParanoid" id="C1EII9"/>
<dbReference type="SUPFAM" id="SSF53474">
    <property type="entry name" value="alpha/beta-Hydrolases"/>
    <property type="match status" value="1"/>
</dbReference>
<dbReference type="ESTHER" id="micsr-c1eii9">
    <property type="family name" value="CGI-58_ABHD5_ABHD4"/>
</dbReference>
<evidence type="ECO:0000313" key="4">
    <source>
        <dbReference type="Proteomes" id="UP000002009"/>
    </source>
</evidence>
<evidence type="ECO:0000313" key="3">
    <source>
        <dbReference type="EMBL" id="ACO67688.1"/>
    </source>
</evidence>
<dbReference type="OMA" id="DTTIRWC"/>
<dbReference type="GO" id="GO:0052689">
    <property type="term" value="F:carboxylic ester hydrolase activity"/>
    <property type="evidence" value="ECO:0007669"/>
    <property type="project" value="TreeGrafter"/>
</dbReference>
<name>C1EII9_MICCC</name>
<sequence>MERVWGSLAPFTRARCLQNERALFDHLLKDTVGTPPLPARTSRNGLQWHAHDTRVSDSDPDDVVHSVVVEPAPAASGDEENGAKNPRVDLVLVHGFGNGGGCFFRNVASFGAMGRTHLVDWRGAGMSGRPRSFPPRTYDECVDYLVDGLEAWRASRLDERTRMCLVGHSMGAMIATHYAKRYPSRVAHLVLTGPASVKDDSDPARLANFLQGSPLRRLAFNAVVLAWRAGVTPQAVARWLPASTAMRIGGRYTRVRWRSGDTLDEDGQEVLARYVTGVVRMAPGCSEKVMSVFLKPIGRARRALAAVLEDELDATVPVTFVYGDRDWMSPKSGKECAERMRAGERRSRLKNAEFHLLPNAGHFAFVDQAAPFEAIVRSKWLG</sequence>
<dbReference type="FunCoup" id="C1EII9">
    <property type="interactions" value="1376"/>
</dbReference>
<gene>
    <name evidence="3" type="ORF">MICPUN_64593</name>
</gene>
<dbReference type="GO" id="GO:0055088">
    <property type="term" value="P:lipid homeostasis"/>
    <property type="evidence" value="ECO:0007669"/>
    <property type="project" value="TreeGrafter"/>
</dbReference>
<reference evidence="3 4" key="1">
    <citation type="journal article" date="2009" name="Science">
        <title>Green evolution and dynamic adaptations revealed by genomes of the marine picoeukaryotes Micromonas.</title>
        <authorList>
            <person name="Worden A.Z."/>
            <person name="Lee J.H."/>
            <person name="Mock T."/>
            <person name="Rouze P."/>
            <person name="Simmons M.P."/>
            <person name="Aerts A.L."/>
            <person name="Allen A.E."/>
            <person name="Cuvelier M.L."/>
            <person name="Derelle E."/>
            <person name="Everett M.V."/>
            <person name="Foulon E."/>
            <person name="Grimwood J."/>
            <person name="Gundlach H."/>
            <person name="Henrissat B."/>
            <person name="Napoli C."/>
            <person name="McDonald S.M."/>
            <person name="Parker M.S."/>
            <person name="Rombauts S."/>
            <person name="Salamov A."/>
            <person name="Von Dassow P."/>
            <person name="Badger J.H."/>
            <person name="Coutinho P.M."/>
            <person name="Demir E."/>
            <person name="Dubchak I."/>
            <person name="Gentemann C."/>
            <person name="Eikrem W."/>
            <person name="Gready J.E."/>
            <person name="John U."/>
            <person name="Lanier W."/>
            <person name="Lindquist E.A."/>
            <person name="Lucas S."/>
            <person name="Mayer K.F."/>
            <person name="Moreau H."/>
            <person name="Not F."/>
            <person name="Otillar R."/>
            <person name="Panaud O."/>
            <person name="Pangilinan J."/>
            <person name="Paulsen I."/>
            <person name="Piegu B."/>
            <person name="Poliakov A."/>
            <person name="Robbens S."/>
            <person name="Schmutz J."/>
            <person name="Toulza E."/>
            <person name="Wyss T."/>
            <person name="Zelensky A."/>
            <person name="Zhou K."/>
            <person name="Armbrust E.V."/>
            <person name="Bhattacharya D."/>
            <person name="Goodenough U.W."/>
            <person name="Van de Peer Y."/>
            <person name="Grigoriev I.V."/>
        </authorList>
    </citation>
    <scope>NUCLEOTIDE SEQUENCE [LARGE SCALE GENOMIC DNA]</scope>
    <source>
        <strain evidence="4">RCC299 / NOUM17</strain>
    </source>
</reference>